<dbReference type="SUPFAM" id="SSF54919">
    <property type="entry name" value="Nucleoside diphosphate kinase, NDK"/>
    <property type="match status" value="1"/>
</dbReference>
<dbReference type="InterPro" id="IPR036850">
    <property type="entry name" value="NDK-like_dom_sf"/>
</dbReference>
<evidence type="ECO:0000256" key="3">
    <source>
        <dbReference type="ARBA" id="ARBA00012966"/>
    </source>
</evidence>
<keyword evidence="18" id="KW-1185">Reference proteome</keyword>
<feature type="binding site" evidence="12 13">
    <location>
        <position position="106"/>
    </location>
    <ligand>
        <name>ATP</name>
        <dbReference type="ChEBI" id="CHEBI:30616"/>
    </ligand>
</feature>
<keyword evidence="8 12" id="KW-0418">Kinase</keyword>
<dbReference type="EMBL" id="JAAGWK010000009">
    <property type="protein sequence ID" value="NEL53699.1"/>
    <property type="molecule type" value="Genomic_DNA"/>
</dbReference>
<dbReference type="PANTHER" id="PTHR11349">
    <property type="entry name" value="NUCLEOSIDE DIPHOSPHATE KINASE"/>
    <property type="match status" value="1"/>
</dbReference>
<dbReference type="GO" id="GO:0005737">
    <property type="term" value="C:cytoplasm"/>
    <property type="evidence" value="ECO:0007669"/>
    <property type="project" value="UniProtKB-SubCell"/>
</dbReference>
<comment type="cofactor">
    <cofactor evidence="1 12">
        <name>Mg(2+)</name>
        <dbReference type="ChEBI" id="CHEBI:18420"/>
    </cofactor>
</comment>
<dbReference type="InterPro" id="IPR023005">
    <property type="entry name" value="Nucleoside_diP_kinase_AS"/>
</dbReference>
<keyword evidence="5 12" id="KW-0808">Transferase</keyword>
<feature type="binding site" evidence="12 13">
    <location>
        <position position="116"/>
    </location>
    <ligand>
        <name>ATP</name>
        <dbReference type="ChEBI" id="CHEBI:30616"/>
    </ligand>
</feature>
<dbReference type="Proteomes" id="UP000470470">
    <property type="component" value="Unassembled WGS sequence"/>
</dbReference>
<evidence type="ECO:0000256" key="13">
    <source>
        <dbReference type="PROSITE-ProRule" id="PRU00706"/>
    </source>
</evidence>
<dbReference type="EC" id="2.7.4.6" evidence="3 12"/>
<evidence type="ECO:0000256" key="14">
    <source>
        <dbReference type="RuleBase" id="RU004011"/>
    </source>
</evidence>
<comment type="similarity">
    <text evidence="2 12 13 14">Belongs to the NDK family.</text>
</comment>
<keyword evidence="10 12" id="KW-0460">Magnesium</keyword>
<dbReference type="PROSITE" id="PS00469">
    <property type="entry name" value="NDPK"/>
    <property type="match status" value="1"/>
</dbReference>
<keyword evidence="12" id="KW-0963">Cytoplasm</keyword>
<protein>
    <recommendedName>
        <fullName evidence="4 12">Nucleoside diphosphate kinase</fullName>
        <shortName evidence="12">NDK</shortName>
        <shortName evidence="12">NDP kinase</shortName>
        <ecNumber evidence="3 12">2.7.4.6</ecNumber>
    </recommendedName>
    <alternativeName>
        <fullName evidence="12">Nucleoside-2-P kinase</fullName>
    </alternativeName>
</protein>
<dbReference type="GO" id="GO:0006228">
    <property type="term" value="P:UTP biosynthetic process"/>
    <property type="evidence" value="ECO:0007669"/>
    <property type="project" value="UniProtKB-UniRule"/>
</dbReference>
<dbReference type="GO" id="GO:0046872">
    <property type="term" value="F:metal ion binding"/>
    <property type="evidence" value="ECO:0007669"/>
    <property type="project" value="UniProtKB-KW"/>
</dbReference>
<organism evidence="17 18">
    <name type="scientific">Goekera deserti</name>
    <dbReference type="NCBI Taxonomy" id="2497753"/>
    <lineage>
        <taxon>Bacteria</taxon>
        <taxon>Bacillati</taxon>
        <taxon>Actinomycetota</taxon>
        <taxon>Actinomycetes</taxon>
        <taxon>Geodermatophilales</taxon>
        <taxon>Geodermatophilaceae</taxon>
        <taxon>Goekera</taxon>
    </lineage>
</organism>
<evidence type="ECO:0000313" key="18">
    <source>
        <dbReference type="Proteomes" id="UP000470470"/>
    </source>
</evidence>
<feature type="binding site" evidence="12 13">
    <location>
        <position position="13"/>
    </location>
    <ligand>
        <name>ATP</name>
        <dbReference type="ChEBI" id="CHEBI:30616"/>
    </ligand>
</feature>
<dbReference type="PROSITE" id="PS51374">
    <property type="entry name" value="NDPK_LIKE"/>
    <property type="match status" value="1"/>
</dbReference>
<proteinExistence type="inferred from homology"/>
<dbReference type="InterPro" id="IPR001564">
    <property type="entry name" value="Nucleoside_diP_kinase"/>
</dbReference>
<comment type="catalytic activity">
    <reaction evidence="12">
        <text>a ribonucleoside 5'-diphosphate + ATP = a ribonucleoside 5'-triphosphate + ADP</text>
        <dbReference type="Rhea" id="RHEA:18113"/>
        <dbReference type="ChEBI" id="CHEBI:30616"/>
        <dbReference type="ChEBI" id="CHEBI:57930"/>
        <dbReference type="ChEBI" id="CHEBI:61557"/>
        <dbReference type="ChEBI" id="CHEBI:456216"/>
        <dbReference type="EC" id="2.7.4.6"/>
    </reaction>
</comment>
<dbReference type="RefSeq" id="WP_162392643.1">
    <property type="nucleotide sequence ID" value="NZ_JAABOZ010000002.1"/>
</dbReference>
<evidence type="ECO:0000259" key="16">
    <source>
        <dbReference type="SMART" id="SM00562"/>
    </source>
</evidence>
<evidence type="ECO:0000256" key="12">
    <source>
        <dbReference type="HAMAP-Rule" id="MF_00451"/>
    </source>
</evidence>
<dbReference type="GO" id="GO:0004550">
    <property type="term" value="F:nucleoside diphosphate kinase activity"/>
    <property type="evidence" value="ECO:0007669"/>
    <property type="project" value="UniProtKB-UniRule"/>
</dbReference>
<keyword evidence="7 12" id="KW-0547">Nucleotide-binding</keyword>
<feature type="active site" description="Pros-phosphohistidine intermediate" evidence="12 13">
    <location>
        <position position="119"/>
    </location>
</feature>
<evidence type="ECO:0000256" key="8">
    <source>
        <dbReference type="ARBA" id="ARBA00022777"/>
    </source>
</evidence>
<dbReference type="GO" id="GO:0005524">
    <property type="term" value="F:ATP binding"/>
    <property type="evidence" value="ECO:0007669"/>
    <property type="project" value="UniProtKB-UniRule"/>
</dbReference>
<name>A0A7K3WCL8_9ACTN</name>
<keyword evidence="11 12" id="KW-0546">Nucleotide metabolism</keyword>
<sequence>MSATAERSLVLVKPDGVARGLVGEVVSRLEAKGLRLVAAELRTLTAEVAETHYAEHQGKPFFAGLVEFITGGPLLALVVEGPRAIEAFRALAGATDPVKAAPGTIRGDLALEVGENIVHGSDSPESAAREIALFFPNL</sequence>
<dbReference type="SMART" id="SM00562">
    <property type="entry name" value="NDK"/>
    <property type="match status" value="1"/>
</dbReference>
<evidence type="ECO:0000256" key="4">
    <source>
        <dbReference type="ARBA" id="ARBA00017632"/>
    </source>
</evidence>
<keyword evidence="12" id="KW-0597">Phosphoprotein</keyword>
<reference evidence="17 18" key="1">
    <citation type="submission" date="2020-02" db="EMBL/GenBank/DDBJ databases">
        <title>The whole genome sequence of CPCC 205119.</title>
        <authorList>
            <person name="Jiang Z."/>
        </authorList>
    </citation>
    <scope>NUCLEOTIDE SEQUENCE [LARGE SCALE GENOMIC DNA]</scope>
    <source>
        <strain evidence="17 18">CPCC 205119</strain>
    </source>
</reference>
<evidence type="ECO:0000256" key="11">
    <source>
        <dbReference type="ARBA" id="ARBA00023080"/>
    </source>
</evidence>
<evidence type="ECO:0000256" key="2">
    <source>
        <dbReference type="ARBA" id="ARBA00008142"/>
    </source>
</evidence>
<evidence type="ECO:0000256" key="10">
    <source>
        <dbReference type="ARBA" id="ARBA00022842"/>
    </source>
</evidence>
<dbReference type="GO" id="GO:0006183">
    <property type="term" value="P:GTP biosynthetic process"/>
    <property type="evidence" value="ECO:0007669"/>
    <property type="project" value="UniProtKB-UniRule"/>
</dbReference>
<comment type="subcellular location">
    <subcellularLocation>
        <location evidence="12">Cytoplasm</location>
    </subcellularLocation>
</comment>
<dbReference type="FunFam" id="3.30.70.141:FF:000003">
    <property type="entry name" value="Nucleoside diphosphate kinase"/>
    <property type="match status" value="1"/>
</dbReference>
<feature type="domain" description="Nucleoside diphosphate kinase-like" evidence="16">
    <location>
        <begin position="5"/>
        <end position="138"/>
    </location>
</feature>
<dbReference type="Gene3D" id="3.30.70.141">
    <property type="entry name" value="Nucleoside diphosphate kinase-like domain"/>
    <property type="match status" value="1"/>
</dbReference>
<dbReference type="NCBIfam" id="NF001908">
    <property type="entry name" value="PRK00668.1"/>
    <property type="match status" value="1"/>
</dbReference>
<evidence type="ECO:0000256" key="6">
    <source>
        <dbReference type="ARBA" id="ARBA00022723"/>
    </source>
</evidence>
<dbReference type="PRINTS" id="PR01243">
    <property type="entry name" value="NUCDPKINASE"/>
</dbReference>
<comment type="subunit">
    <text evidence="12">Homotetramer.</text>
</comment>
<dbReference type="InterPro" id="IPR034907">
    <property type="entry name" value="NDK-like_dom"/>
</dbReference>
<evidence type="ECO:0000256" key="15">
    <source>
        <dbReference type="RuleBase" id="RU004013"/>
    </source>
</evidence>
<evidence type="ECO:0000256" key="1">
    <source>
        <dbReference type="ARBA" id="ARBA00001946"/>
    </source>
</evidence>
<evidence type="ECO:0000256" key="5">
    <source>
        <dbReference type="ARBA" id="ARBA00022679"/>
    </source>
</evidence>
<feature type="binding site" evidence="12 13">
    <location>
        <position position="89"/>
    </location>
    <ligand>
        <name>ATP</name>
        <dbReference type="ChEBI" id="CHEBI:30616"/>
    </ligand>
</feature>
<evidence type="ECO:0000313" key="17">
    <source>
        <dbReference type="EMBL" id="NEL53699.1"/>
    </source>
</evidence>
<comment type="catalytic activity">
    <reaction evidence="12 15">
        <text>a 2'-deoxyribonucleoside 5'-diphosphate + ATP = a 2'-deoxyribonucleoside 5'-triphosphate + ADP</text>
        <dbReference type="Rhea" id="RHEA:44640"/>
        <dbReference type="ChEBI" id="CHEBI:30616"/>
        <dbReference type="ChEBI" id="CHEBI:61560"/>
        <dbReference type="ChEBI" id="CHEBI:73316"/>
        <dbReference type="ChEBI" id="CHEBI:456216"/>
        <dbReference type="EC" id="2.7.4.6"/>
    </reaction>
</comment>
<evidence type="ECO:0000256" key="7">
    <source>
        <dbReference type="ARBA" id="ARBA00022741"/>
    </source>
</evidence>
<dbReference type="Pfam" id="PF00334">
    <property type="entry name" value="NDK"/>
    <property type="match status" value="1"/>
</dbReference>
<keyword evidence="6 12" id="KW-0479">Metal-binding</keyword>
<comment type="caution">
    <text evidence="17">The sequence shown here is derived from an EMBL/GenBank/DDBJ whole genome shotgun (WGS) entry which is preliminary data.</text>
</comment>
<evidence type="ECO:0000256" key="9">
    <source>
        <dbReference type="ARBA" id="ARBA00022840"/>
    </source>
</evidence>
<comment type="function">
    <text evidence="12">Major role in the synthesis of nucleoside triphosphates other than ATP. The ATP gamma phosphate is transferred to the NDP beta phosphate via a ping-pong mechanism, using a phosphorylated active-site intermediate.</text>
</comment>
<dbReference type="CDD" id="cd04413">
    <property type="entry name" value="NDPk_I"/>
    <property type="match status" value="1"/>
</dbReference>
<keyword evidence="9 12" id="KW-0067">ATP-binding</keyword>
<accession>A0A7K3WCL8</accession>
<dbReference type="GO" id="GO:0006241">
    <property type="term" value="P:CTP biosynthetic process"/>
    <property type="evidence" value="ECO:0007669"/>
    <property type="project" value="UniProtKB-UniRule"/>
</dbReference>
<feature type="binding site" evidence="12 13">
    <location>
        <position position="95"/>
    </location>
    <ligand>
        <name>ATP</name>
        <dbReference type="ChEBI" id="CHEBI:30616"/>
    </ligand>
</feature>
<dbReference type="HAMAP" id="MF_00451">
    <property type="entry name" value="NDP_kinase"/>
    <property type="match status" value="1"/>
</dbReference>
<gene>
    <name evidence="12 17" type="primary">ndk</name>
    <name evidence="17" type="ORF">G1H19_06740</name>
</gene>
<feature type="binding site" evidence="12 13">
    <location>
        <position position="61"/>
    </location>
    <ligand>
        <name>ATP</name>
        <dbReference type="ChEBI" id="CHEBI:30616"/>
    </ligand>
</feature>
<dbReference type="AlphaFoldDB" id="A0A7K3WCL8"/>